<protein>
    <submittedName>
        <fullName evidence="2">Uncharacterized protein</fullName>
    </submittedName>
</protein>
<feature type="compositionally biased region" description="Basic residues" evidence="1">
    <location>
        <begin position="34"/>
        <end position="50"/>
    </location>
</feature>
<evidence type="ECO:0000313" key="3">
    <source>
        <dbReference type="Proteomes" id="UP001160148"/>
    </source>
</evidence>
<name>A0AAV0WJ32_9HEMI</name>
<gene>
    <name evidence="2" type="ORF">MEUPH1_LOCUS11622</name>
</gene>
<reference evidence="2 3" key="1">
    <citation type="submission" date="2023-01" db="EMBL/GenBank/DDBJ databases">
        <authorList>
            <person name="Whitehead M."/>
        </authorList>
    </citation>
    <scope>NUCLEOTIDE SEQUENCE [LARGE SCALE GENOMIC DNA]</scope>
</reference>
<comment type="caution">
    <text evidence="2">The sequence shown here is derived from an EMBL/GenBank/DDBJ whole genome shotgun (WGS) entry which is preliminary data.</text>
</comment>
<keyword evidence="3" id="KW-1185">Reference proteome</keyword>
<evidence type="ECO:0000256" key="1">
    <source>
        <dbReference type="SAM" id="MobiDB-lite"/>
    </source>
</evidence>
<evidence type="ECO:0000313" key="2">
    <source>
        <dbReference type="EMBL" id="CAI6355810.1"/>
    </source>
</evidence>
<organism evidence="2 3">
    <name type="scientific">Macrosiphum euphorbiae</name>
    <name type="common">potato aphid</name>
    <dbReference type="NCBI Taxonomy" id="13131"/>
    <lineage>
        <taxon>Eukaryota</taxon>
        <taxon>Metazoa</taxon>
        <taxon>Ecdysozoa</taxon>
        <taxon>Arthropoda</taxon>
        <taxon>Hexapoda</taxon>
        <taxon>Insecta</taxon>
        <taxon>Pterygota</taxon>
        <taxon>Neoptera</taxon>
        <taxon>Paraneoptera</taxon>
        <taxon>Hemiptera</taxon>
        <taxon>Sternorrhyncha</taxon>
        <taxon>Aphidomorpha</taxon>
        <taxon>Aphidoidea</taxon>
        <taxon>Aphididae</taxon>
        <taxon>Macrosiphini</taxon>
        <taxon>Macrosiphum</taxon>
    </lineage>
</organism>
<feature type="region of interest" description="Disordered" evidence="1">
    <location>
        <begin position="1"/>
        <end position="112"/>
    </location>
</feature>
<dbReference type="Proteomes" id="UP001160148">
    <property type="component" value="Unassembled WGS sequence"/>
</dbReference>
<dbReference type="EMBL" id="CARXXK010000002">
    <property type="protein sequence ID" value="CAI6355810.1"/>
    <property type="molecule type" value="Genomic_DNA"/>
</dbReference>
<sequence length="112" mass="11827">MVRGGGNNGVVLPGDVSLTKSAPPQPFYRAAFRLGRRRRRSVSRSGRRSRPSLIAGTVPRFPAETSYRGRDGGGGGGASRSGSSRPNQPRDLHHSALPSAGRTDANANNVFT</sequence>
<dbReference type="AlphaFoldDB" id="A0AAV0WJ32"/>
<accession>A0AAV0WJ32</accession>
<proteinExistence type="predicted"/>